<feature type="transmembrane region" description="Helical" evidence="1">
    <location>
        <begin position="198"/>
        <end position="217"/>
    </location>
</feature>
<reference evidence="3" key="1">
    <citation type="submission" date="2016-10" db="EMBL/GenBank/DDBJ databases">
        <authorList>
            <person name="Varghese N."/>
            <person name="Submissions S."/>
        </authorList>
    </citation>
    <scope>NUCLEOTIDE SEQUENCE [LARGE SCALE GENOMIC DNA]</scope>
    <source>
        <strain evidence="3">DSM 17038</strain>
    </source>
</reference>
<dbReference type="AlphaFoldDB" id="A0A1I2Q3W7"/>
<keyword evidence="1" id="KW-1133">Transmembrane helix</keyword>
<feature type="transmembrane region" description="Helical" evidence="1">
    <location>
        <begin position="72"/>
        <end position="97"/>
    </location>
</feature>
<feature type="transmembrane region" description="Helical" evidence="1">
    <location>
        <begin position="553"/>
        <end position="573"/>
    </location>
</feature>
<feature type="transmembrane region" description="Helical" evidence="1">
    <location>
        <begin position="273"/>
        <end position="291"/>
    </location>
</feature>
<dbReference type="OrthoDB" id="3784811at2"/>
<feature type="transmembrane region" description="Helical" evidence="1">
    <location>
        <begin position="422"/>
        <end position="440"/>
    </location>
</feature>
<feature type="transmembrane region" description="Helical" evidence="1">
    <location>
        <begin position="103"/>
        <end position="124"/>
    </location>
</feature>
<feature type="transmembrane region" description="Helical" evidence="1">
    <location>
        <begin position="12"/>
        <end position="33"/>
    </location>
</feature>
<accession>A0A1I2Q3W7</accession>
<protein>
    <submittedName>
        <fullName evidence="2">Uncharacterized membrane protein</fullName>
    </submittedName>
</protein>
<dbReference type="STRING" id="341036.SAMN05660649_01022"/>
<dbReference type="RefSeq" id="WP_092469369.1">
    <property type="nucleotide sequence ID" value="NZ_FOOX01000003.1"/>
</dbReference>
<feature type="transmembrane region" description="Helical" evidence="1">
    <location>
        <begin position="172"/>
        <end position="191"/>
    </location>
</feature>
<evidence type="ECO:0000313" key="2">
    <source>
        <dbReference type="EMBL" id="SFG22363.1"/>
    </source>
</evidence>
<dbReference type="EMBL" id="FOOX01000003">
    <property type="protein sequence ID" value="SFG22363.1"/>
    <property type="molecule type" value="Genomic_DNA"/>
</dbReference>
<keyword evidence="3" id="KW-1185">Reference proteome</keyword>
<gene>
    <name evidence="2" type="ORF">SAMN05660649_01022</name>
</gene>
<dbReference type="Proteomes" id="UP000199337">
    <property type="component" value="Unassembled WGS sequence"/>
</dbReference>
<dbReference type="Pfam" id="PF09971">
    <property type="entry name" value="DUF2206"/>
    <property type="match status" value="1"/>
</dbReference>
<sequence length="759" mass="86092">MITSPNDWEIKKLLRLVFAVVLSMIGLVELWALGFNISILRQIIGFIFLTFVPGILILRIMKIHSISIVESLIYAVALSIAFIYATGLFANFVLPLIGIIEPISLIPLTIILNIFILLLCSIAYLRDKDFTPPSMDLRFNVKELLYPICLLVLLLPILAILGAQFVNVYEDNTILLILLGLIACIVGLVSFNLITEKLYPLVIIMIAVGLLFHQSFISPSIYGSDISIEYYLQNLVLNNKFWDFSVSHNYNNCLSIVLLCPIYSLILSMDSLWVFKIIYPLLYSLVPLALYQTFKKQFGPENSFMAIFFFLAIPMVIPVMISHARQMIAEIYFAVIILLMVEKRFNSLQKSVLSMISCISLILSHYALAYISILLWGLGYILILMAKHPWILVLWNKLPNFSGLAADLSPDIGPIKTTSRSVLNMSFILVLIIFTLTWHLHISNSSMFNRIVIIGKGIYDALGEFFKPGVRESMVESGLGLKFFQLPILTKVYRVFQYLTQLLIIIGFFVMLFDIRRFKLRIEFIALDIIAFVVLFSCIALPRFGAYLGFERFYHIVSFMLAPLFIIGGEAIWRGCSGLLDRAIRTTGPKMLNLSSRQSIYLPFLALVIIIPYFLFTSGFVFAFSKHSSSRALGPYKKDYYALYNQLEVNAALWLWADLSNDAKVYADSTGALLINQRHYGNTYKIPASGKVPDDAYIFLRSWNINYNEILVPAFQGVNHVYVNVNLMNRPLFSKRLNHSNAIYVNGGAKILTKRVSGD</sequence>
<evidence type="ECO:0000313" key="3">
    <source>
        <dbReference type="Proteomes" id="UP000199337"/>
    </source>
</evidence>
<dbReference type="InterPro" id="IPR018701">
    <property type="entry name" value="DUF2206_membrane"/>
</dbReference>
<name>A0A1I2Q3W7_9FIRM</name>
<keyword evidence="1" id="KW-0812">Transmembrane</keyword>
<feature type="transmembrane region" description="Helical" evidence="1">
    <location>
        <begin position="327"/>
        <end position="345"/>
    </location>
</feature>
<feature type="transmembrane region" description="Helical" evidence="1">
    <location>
        <begin position="144"/>
        <end position="166"/>
    </location>
</feature>
<feature type="transmembrane region" description="Helical" evidence="1">
    <location>
        <begin position="495"/>
        <end position="513"/>
    </location>
</feature>
<keyword evidence="1" id="KW-0472">Membrane</keyword>
<feature type="transmembrane region" description="Helical" evidence="1">
    <location>
        <begin position="600"/>
        <end position="624"/>
    </location>
</feature>
<evidence type="ECO:0000256" key="1">
    <source>
        <dbReference type="SAM" id="Phobius"/>
    </source>
</evidence>
<organism evidence="2 3">
    <name type="scientific">Desulfotruncus arcticus DSM 17038</name>
    <dbReference type="NCBI Taxonomy" id="1121424"/>
    <lineage>
        <taxon>Bacteria</taxon>
        <taxon>Bacillati</taxon>
        <taxon>Bacillota</taxon>
        <taxon>Clostridia</taxon>
        <taxon>Eubacteriales</taxon>
        <taxon>Desulfallaceae</taxon>
        <taxon>Desulfotruncus</taxon>
    </lineage>
</organism>
<feature type="transmembrane region" description="Helical" evidence="1">
    <location>
        <begin position="39"/>
        <end position="60"/>
    </location>
</feature>
<feature type="transmembrane region" description="Helical" evidence="1">
    <location>
        <begin position="303"/>
        <end position="321"/>
    </location>
</feature>
<proteinExistence type="predicted"/>
<feature type="transmembrane region" description="Helical" evidence="1">
    <location>
        <begin position="525"/>
        <end position="547"/>
    </location>
</feature>